<proteinExistence type="predicted"/>
<comment type="caution">
    <text evidence="6">The sequence shown here is derived from an EMBL/GenBank/DDBJ whole genome shotgun (WGS) entry which is preliminary data.</text>
</comment>
<dbReference type="EC" id="2.7.13.3" evidence="2"/>
<evidence type="ECO:0000313" key="6">
    <source>
        <dbReference type="EMBL" id="TGD45539.1"/>
    </source>
</evidence>
<dbReference type="InterPro" id="IPR004358">
    <property type="entry name" value="Sig_transdc_His_kin-like_C"/>
</dbReference>
<dbReference type="InterPro" id="IPR003594">
    <property type="entry name" value="HATPase_dom"/>
</dbReference>
<feature type="non-terminal residue" evidence="6">
    <location>
        <position position="103"/>
    </location>
</feature>
<organism evidence="6 7">
    <name type="scientific">Salmonella enterica subsp. enterica serovar Poona</name>
    <dbReference type="NCBI Taxonomy" id="436295"/>
    <lineage>
        <taxon>Bacteria</taxon>
        <taxon>Pseudomonadati</taxon>
        <taxon>Pseudomonadota</taxon>
        <taxon>Gammaproteobacteria</taxon>
        <taxon>Enterobacterales</taxon>
        <taxon>Enterobacteriaceae</taxon>
        <taxon>Salmonella</taxon>
    </lineage>
</organism>
<dbReference type="PANTHER" id="PTHR43047">
    <property type="entry name" value="TWO-COMPONENT HISTIDINE PROTEIN KINASE"/>
    <property type="match status" value="1"/>
</dbReference>
<dbReference type="Gene3D" id="3.30.565.10">
    <property type="entry name" value="Histidine kinase-like ATPase, C-terminal domain"/>
    <property type="match status" value="1"/>
</dbReference>
<feature type="domain" description="Histidine kinase/HSP90-like ATPase" evidence="5">
    <location>
        <begin position="2"/>
        <end position="46"/>
    </location>
</feature>
<dbReference type="GO" id="GO:0004673">
    <property type="term" value="F:protein histidine kinase activity"/>
    <property type="evidence" value="ECO:0007669"/>
    <property type="project" value="UniProtKB-EC"/>
</dbReference>
<evidence type="ECO:0000313" key="7">
    <source>
        <dbReference type="Proteomes" id="UP000297989"/>
    </source>
</evidence>
<dbReference type="Proteomes" id="UP000297989">
    <property type="component" value="Unassembled WGS sequence"/>
</dbReference>
<dbReference type="SUPFAM" id="SSF55874">
    <property type="entry name" value="ATPase domain of HSP90 chaperone/DNA topoisomerase II/histidine kinase"/>
    <property type="match status" value="1"/>
</dbReference>
<dbReference type="InterPro" id="IPR036890">
    <property type="entry name" value="HATPase_C_sf"/>
</dbReference>
<gene>
    <name evidence="6" type="ORF">C9F10_08515</name>
</gene>
<sequence>ASTARRHGGTGLGLVITQKLVNELGGDISFHSQPNRGSTFWFHINLDLNPNVIIDGPSTACLAGKRLAYVEPTATAAQCTLDLLSVTPGEVGYSPTFSALPLA</sequence>
<keyword evidence="4 6" id="KW-0418">Kinase</keyword>
<evidence type="ECO:0000256" key="3">
    <source>
        <dbReference type="ARBA" id="ARBA00022679"/>
    </source>
</evidence>
<evidence type="ECO:0000259" key="5">
    <source>
        <dbReference type="Pfam" id="PF02518"/>
    </source>
</evidence>
<dbReference type="PRINTS" id="PR00344">
    <property type="entry name" value="BCTRLSENSOR"/>
</dbReference>
<evidence type="ECO:0000256" key="4">
    <source>
        <dbReference type="ARBA" id="ARBA00022777"/>
    </source>
</evidence>
<feature type="non-terminal residue" evidence="6">
    <location>
        <position position="1"/>
    </location>
</feature>
<protein>
    <recommendedName>
        <fullName evidence="2">histidine kinase</fullName>
        <ecNumber evidence="2">2.7.13.3</ecNumber>
    </recommendedName>
</protein>
<keyword evidence="3 6" id="KW-0808">Transferase</keyword>
<accession>A0A659SD12</accession>
<dbReference type="EMBL" id="PYKK01000613">
    <property type="protein sequence ID" value="TGD45539.1"/>
    <property type="molecule type" value="Genomic_DNA"/>
</dbReference>
<reference evidence="6 7" key="1">
    <citation type="submission" date="2018-03" db="EMBL/GenBank/DDBJ databases">
        <title>Non-Typhoidal Salmonella genome sequencing and assembly.</title>
        <authorList>
            <person name="Matchawe C."/>
        </authorList>
    </citation>
    <scope>NUCLEOTIDE SEQUENCE [LARGE SCALE GENOMIC DNA]</scope>
    <source>
        <strain evidence="6 7">8EV</strain>
    </source>
</reference>
<name>A0A659SD12_SALET</name>
<dbReference type="AlphaFoldDB" id="A0A659SD12"/>
<evidence type="ECO:0000256" key="1">
    <source>
        <dbReference type="ARBA" id="ARBA00000085"/>
    </source>
</evidence>
<dbReference type="Pfam" id="PF02518">
    <property type="entry name" value="HATPase_c"/>
    <property type="match status" value="1"/>
</dbReference>
<comment type="catalytic activity">
    <reaction evidence="1">
        <text>ATP + protein L-histidine = ADP + protein N-phospho-L-histidine.</text>
        <dbReference type="EC" id="2.7.13.3"/>
    </reaction>
</comment>
<evidence type="ECO:0000256" key="2">
    <source>
        <dbReference type="ARBA" id="ARBA00012438"/>
    </source>
</evidence>